<organism evidence="2 3">
    <name type="scientific">Nocardioides mangrovicus</name>
    <dbReference type="NCBI Taxonomy" id="2478913"/>
    <lineage>
        <taxon>Bacteria</taxon>
        <taxon>Bacillati</taxon>
        <taxon>Actinomycetota</taxon>
        <taxon>Actinomycetes</taxon>
        <taxon>Propionibacteriales</taxon>
        <taxon>Nocardioidaceae</taxon>
        <taxon>Nocardioides</taxon>
    </lineage>
</organism>
<dbReference type="OrthoDB" id="3837930at2"/>
<name>A0A3L8P2J9_9ACTN</name>
<comment type="caution">
    <text evidence="2">The sequence shown here is derived from an EMBL/GenBank/DDBJ whole genome shotgun (WGS) entry which is preliminary data.</text>
</comment>
<dbReference type="EMBL" id="RDBE01000006">
    <property type="protein sequence ID" value="RLV49636.1"/>
    <property type="molecule type" value="Genomic_DNA"/>
</dbReference>
<proteinExistence type="predicted"/>
<evidence type="ECO:0000313" key="3">
    <source>
        <dbReference type="Proteomes" id="UP000281708"/>
    </source>
</evidence>
<evidence type="ECO:0000313" key="2">
    <source>
        <dbReference type="EMBL" id="RLV49636.1"/>
    </source>
</evidence>
<sequence>MSEQQPERIDADITPDDSVDGTATGNPVAGVQIDEQEAERAVEPDDNSALEVDGPQQSHP</sequence>
<keyword evidence="3" id="KW-1185">Reference proteome</keyword>
<feature type="region of interest" description="Disordered" evidence="1">
    <location>
        <begin position="1"/>
        <end position="60"/>
    </location>
</feature>
<dbReference type="RefSeq" id="WP_121805401.1">
    <property type="nucleotide sequence ID" value="NZ_RDBE01000006.1"/>
</dbReference>
<evidence type="ECO:0000256" key="1">
    <source>
        <dbReference type="SAM" id="MobiDB-lite"/>
    </source>
</evidence>
<dbReference type="AlphaFoldDB" id="A0A3L8P2J9"/>
<accession>A0A3L8P2J9</accession>
<feature type="compositionally biased region" description="Basic and acidic residues" evidence="1">
    <location>
        <begin position="1"/>
        <end position="11"/>
    </location>
</feature>
<gene>
    <name evidence="2" type="ORF">D9V37_06870</name>
</gene>
<reference evidence="2 3" key="1">
    <citation type="submission" date="2018-10" db="EMBL/GenBank/DDBJ databases">
        <title>Marmoricola sp. 4Q3S-7 whole genome shotgun sequence.</title>
        <authorList>
            <person name="Li F."/>
        </authorList>
    </citation>
    <scope>NUCLEOTIDE SEQUENCE [LARGE SCALE GENOMIC DNA]</scope>
    <source>
        <strain evidence="2 3">4Q3S-7</strain>
    </source>
</reference>
<protein>
    <submittedName>
        <fullName evidence="2">Uncharacterized protein</fullName>
    </submittedName>
</protein>
<dbReference type="Proteomes" id="UP000281708">
    <property type="component" value="Unassembled WGS sequence"/>
</dbReference>